<comment type="caution">
    <text evidence="1">The sequence shown here is derived from an EMBL/GenBank/DDBJ whole genome shotgun (WGS) entry which is preliminary data.</text>
</comment>
<keyword evidence="2" id="KW-1185">Reference proteome</keyword>
<name>A0ABQ9GMI8_9NEOP</name>
<reference evidence="1 2" key="1">
    <citation type="submission" date="2023-02" db="EMBL/GenBank/DDBJ databases">
        <title>LHISI_Scaffold_Assembly.</title>
        <authorList>
            <person name="Stuart O.P."/>
            <person name="Cleave R."/>
            <person name="Magrath M.J.L."/>
            <person name="Mikheyev A.S."/>
        </authorList>
    </citation>
    <scope>NUCLEOTIDE SEQUENCE [LARGE SCALE GENOMIC DNA]</scope>
    <source>
        <strain evidence="1">Daus_M_001</strain>
        <tissue evidence="1">Leg muscle</tissue>
    </source>
</reference>
<organism evidence="1 2">
    <name type="scientific">Dryococelus australis</name>
    <dbReference type="NCBI Taxonomy" id="614101"/>
    <lineage>
        <taxon>Eukaryota</taxon>
        <taxon>Metazoa</taxon>
        <taxon>Ecdysozoa</taxon>
        <taxon>Arthropoda</taxon>
        <taxon>Hexapoda</taxon>
        <taxon>Insecta</taxon>
        <taxon>Pterygota</taxon>
        <taxon>Neoptera</taxon>
        <taxon>Polyneoptera</taxon>
        <taxon>Phasmatodea</taxon>
        <taxon>Verophasmatodea</taxon>
        <taxon>Anareolatae</taxon>
        <taxon>Phasmatidae</taxon>
        <taxon>Eurycanthinae</taxon>
        <taxon>Dryococelus</taxon>
    </lineage>
</organism>
<gene>
    <name evidence="1" type="ORF">PR048_026886</name>
</gene>
<evidence type="ECO:0000313" key="2">
    <source>
        <dbReference type="Proteomes" id="UP001159363"/>
    </source>
</evidence>
<evidence type="ECO:0000313" key="1">
    <source>
        <dbReference type="EMBL" id="KAJ8873252.1"/>
    </source>
</evidence>
<dbReference type="Proteomes" id="UP001159363">
    <property type="component" value="Chromosome 10"/>
</dbReference>
<dbReference type="EMBL" id="JARBHB010000011">
    <property type="protein sequence ID" value="KAJ8873252.1"/>
    <property type="molecule type" value="Genomic_DNA"/>
</dbReference>
<sequence length="188" mass="21500">MNSRMQNRQNFSVKCRQCNFTMQKVNFQQSENGATINLKHFECVRTQEKLTRWHEIIAVEGRKVNIKLYTGSEGHKRNSGVLCRIYSKSIVGIVNLRCEAKNVVNYMDFRIADADSTSILGLQACCTYFSSDDTTVKIINQNTSQLESPNCKFVQDNDDVFTGLGKFPRQCKISVHKNALPRAQPPRR</sequence>
<accession>A0ABQ9GMI8</accession>
<protein>
    <submittedName>
        <fullName evidence="1">Uncharacterized protein</fullName>
    </submittedName>
</protein>
<proteinExistence type="predicted"/>